<feature type="transmembrane region" description="Helical" evidence="11">
    <location>
        <begin position="122"/>
        <end position="140"/>
    </location>
</feature>
<keyword evidence="4" id="KW-0874">Quinone</keyword>
<dbReference type="Gene3D" id="1.20.1440.130">
    <property type="entry name" value="VKOR domain"/>
    <property type="match status" value="1"/>
</dbReference>
<comment type="subcellular location">
    <subcellularLocation>
        <location evidence="1">Membrane</location>
        <topology evidence="1">Multi-pass membrane protein</topology>
    </subcellularLocation>
</comment>
<evidence type="ECO:0000256" key="1">
    <source>
        <dbReference type="ARBA" id="ARBA00004141"/>
    </source>
</evidence>
<keyword evidence="3 11" id="KW-0812">Transmembrane</keyword>
<protein>
    <submittedName>
        <fullName evidence="13">Putative membrane protein</fullName>
    </submittedName>
</protein>
<evidence type="ECO:0000256" key="7">
    <source>
        <dbReference type="ARBA" id="ARBA00023136"/>
    </source>
</evidence>
<evidence type="ECO:0000256" key="4">
    <source>
        <dbReference type="ARBA" id="ARBA00022719"/>
    </source>
</evidence>
<feature type="transmembrane region" description="Helical" evidence="11">
    <location>
        <begin position="147"/>
        <end position="168"/>
    </location>
</feature>
<keyword evidence="9" id="KW-0676">Redox-active center</keyword>
<dbReference type="InterPro" id="IPR038354">
    <property type="entry name" value="VKOR_sf"/>
</dbReference>
<keyword evidence="5 11" id="KW-1133">Transmembrane helix</keyword>
<feature type="domain" description="Vitamin K epoxide reductase" evidence="12">
    <location>
        <begin position="58"/>
        <end position="199"/>
    </location>
</feature>
<evidence type="ECO:0000313" key="14">
    <source>
        <dbReference type="Proteomes" id="UP000295805"/>
    </source>
</evidence>
<keyword evidence="8" id="KW-1015">Disulfide bond</keyword>
<evidence type="ECO:0000256" key="11">
    <source>
        <dbReference type="SAM" id="Phobius"/>
    </source>
</evidence>
<feature type="transmembrane region" description="Helical" evidence="11">
    <location>
        <begin position="60"/>
        <end position="81"/>
    </location>
</feature>
<dbReference type="EMBL" id="SMCX01000019">
    <property type="protein sequence ID" value="TCW22776.1"/>
    <property type="molecule type" value="Genomic_DNA"/>
</dbReference>
<dbReference type="Proteomes" id="UP000295805">
    <property type="component" value="Unassembled WGS sequence"/>
</dbReference>
<comment type="similarity">
    <text evidence="2">Belongs to the VKOR family.</text>
</comment>
<dbReference type="GO" id="GO:0016020">
    <property type="term" value="C:membrane"/>
    <property type="evidence" value="ECO:0007669"/>
    <property type="project" value="UniProtKB-SubCell"/>
</dbReference>
<comment type="caution">
    <text evidence="13">The sequence shown here is derived from an EMBL/GenBank/DDBJ whole genome shotgun (WGS) entry which is preliminary data.</text>
</comment>
<evidence type="ECO:0000313" key="13">
    <source>
        <dbReference type="EMBL" id="TCW22776.1"/>
    </source>
</evidence>
<evidence type="ECO:0000256" key="6">
    <source>
        <dbReference type="ARBA" id="ARBA00023002"/>
    </source>
</evidence>
<feature type="transmembrane region" description="Helical" evidence="11">
    <location>
        <begin position="174"/>
        <end position="196"/>
    </location>
</feature>
<accession>A0A4R3ZRH2</accession>
<evidence type="ECO:0000256" key="10">
    <source>
        <dbReference type="SAM" id="MobiDB-lite"/>
    </source>
</evidence>
<evidence type="ECO:0000256" key="2">
    <source>
        <dbReference type="ARBA" id="ARBA00006214"/>
    </source>
</evidence>
<feature type="transmembrane region" description="Helical" evidence="11">
    <location>
        <begin position="217"/>
        <end position="236"/>
    </location>
</feature>
<evidence type="ECO:0000256" key="3">
    <source>
        <dbReference type="ARBA" id="ARBA00022692"/>
    </source>
</evidence>
<dbReference type="InterPro" id="IPR041714">
    <property type="entry name" value="VKOR_Actinobacteria"/>
</dbReference>
<evidence type="ECO:0000256" key="9">
    <source>
        <dbReference type="ARBA" id="ARBA00023284"/>
    </source>
</evidence>
<dbReference type="GO" id="GO:0048038">
    <property type="term" value="F:quinone binding"/>
    <property type="evidence" value="ECO:0007669"/>
    <property type="project" value="UniProtKB-KW"/>
</dbReference>
<dbReference type="AlphaFoldDB" id="A0A4R3ZRH2"/>
<dbReference type="InterPro" id="IPR012932">
    <property type="entry name" value="VKOR"/>
</dbReference>
<evidence type="ECO:0000256" key="5">
    <source>
        <dbReference type="ARBA" id="ARBA00022989"/>
    </source>
</evidence>
<evidence type="ECO:0000256" key="8">
    <source>
        <dbReference type="ARBA" id="ARBA00023157"/>
    </source>
</evidence>
<gene>
    <name evidence="13" type="ORF">EDD19_11932</name>
</gene>
<name>A0A4R3ZRH2_9ACTN</name>
<keyword evidence="7 11" id="KW-0472">Membrane</keyword>
<reference evidence="13 14" key="1">
    <citation type="submission" date="2019-03" db="EMBL/GenBank/DDBJ databases">
        <title>Root nodule microbial communities of legume samples collected from USA, Mexico and Botswana.</title>
        <authorList>
            <person name="Hirsch A."/>
        </authorList>
    </citation>
    <scope>NUCLEOTIDE SEQUENCE [LARGE SCALE GENOMIC DNA]</scope>
    <source>
        <strain evidence="13 14">55</strain>
    </source>
</reference>
<organism evidence="13 14">
    <name type="scientific">Dietzia cinnamea</name>
    <dbReference type="NCBI Taxonomy" id="321318"/>
    <lineage>
        <taxon>Bacteria</taxon>
        <taxon>Bacillati</taxon>
        <taxon>Actinomycetota</taxon>
        <taxon>Actinomycetes</taxon>
        <taxon>Mycobacteriales</taxon>
        <taxon>Dietziaceae</taxon>
        <taxon>Dietzia</taxon>
    </lineage>
</organism>
<dbReference type="CDD" id="cd12922">
    <property type="entry name" value="VKOR_5"/>
    <property type="match status" value="1"/>
</dbReference>
<proteinExistence type="inferred from homology"/>
<dbReference type="Pfam" id="PF07884">
    <property type="entry name" value="VKOR"/>
    <property type="match status" value="1"/>
</dbReference>
<dbReference type="GO" id="GO:0016491">
    <property type="term" value="F:oxidoreductase activity"/>
    <property type="evidence" value="ECO:0007669"/>
    <property type="project" value="UniProtKB-KW"/>
</dbReference>
<sequence length="247" mass="26764">MRETTDAAAGNAGRDTPGPAAGDTAPGEPAAPVTIAPGPRDDGPDAGATIVGSRVFTDRWIGVLLAIGSAIALVASFQLSLDKIRLLENPDYTPACNFSILMSCKSVINSEQGAAFGFPNPFIGLVGYGIVIAIGVAAASGVRFPRWYWVGALLGLTFAAGFVHWLAFQSIFEIQVLCPWCMVVWATTIPMFWYTLLHVLAKLTAARWVRTLQQWHLVPVVVWFLAVAGVILWAFWDFYWADFFANL</sequence>
<keyword evidence="6" id="KW-0560">Oxidoreductase</keyword>
<evidence type="ECO:0000259" key="12">
    <source>
        <dbReference type="SMART" id="SM00756"/>
    </source>
</evidence>
<dbReference type="RefSeq" id="WP_131886149.1">
    <property type="nucleotide sequence ID" value="NZ_CP143053.1"/>
</dbReference>
<feature type="region of interest" description="Disordered" evidence="10">
    <location>
        <begin position="1"/>
        <end position="46"/>
    </location>
</feature>
<dbReference type="SMART" id="SM00756">
    <property type="entry name" value="VKc"/>
    <property type="match status" value="1"/>
</dbReference>
<dbReference type="GeneID" id="89531119"/>